<gene>
    <name evidence="2" type="ORF">AVEN_117259_1</name>
</gene>
<dbReference type="Proteomes" id="UP000499080">
    <property type="component" value="Unassembled WGS sequence"/>
</dbReference>
<proteinExistence type="predicted"/>
<dbReference type="EMBL" id="BGPR01000037">
    <property type="protein sequence ID" value="GBL84522.1"/>
    <property type="molecule type" value="Genomic_DNA"/>
</dbReference>
<name>A0A4Y2AWT9_ARAVE</name>
<evidence type="ECO:0000256" key="1">
    <source>
        <dbReference type="SAM" id="MobiDB-lite"/>
    </source>
</evidence>
<sequence>MDITRTFLTKLPLNIRTTGIEARVISRDEFLRTDVEEIHLTGSGERNQPLTAVCMQVVVTGENVASPEIFAGSGTDGSRWAQDRGYRRESQTPPSGTAGVVVVCAAPHEGDCGRGAVSRRLPAVLTPENFPGEKQHFPIDDDVQTYGCYRLSLAADLFDTGAQKLVSWCGTCFSSSGSYVERQLKKRCICFNKYFQVIMLCVS</sequence>
<feature type="compositionally biased region" description="Basic and acidic residues" evidence="1">
    <location>
        <begin position="81"/>
        <end position="90"/>
    </location>
</feature>
<dbReference type="AlphaFoldDB" id="A0A4Y2AWT9"/>
<comment type="caution">
    <text evidence="2">The sequence shown here is derived from an EMBL/GenBank/DDBJ whole genome shotgun (WGS) entry which is preliminary data.</text>
</comment>
<protein>
    <submittedName>
        <fullName evidence="2">Uncharacterized protein</fullName>
    </submittedName>
</protein>
<feature type="region of interest" description="Disordered" evidence="1">
    <location>
        <begin position="70"/>
        <end position="94"/>
    </location>
</feature>
<keyword evidence="3" id="KW-1185">Reference proteome</keyword>
<accession>A0A4Y2AWT9</accession>
<evidence type="ECO:0000313" key="2">
    <source>
        <dbReference type="EMBL" id="GBL84522.1"/>
    </source>
</evidence>
<reference evidence="2 3" key="1">
    <citation type="journal article" date="2019" name="Sci. Rep.">
        <title>Orb-weaving spider Araneus ventricosus genome elucidates the spidroin gene catalogue.</title>
        <authorList>
            <person name="Kono N."/>
            <person name="Nakamura H."/>
            <person name="Ohtoshi R."/>
            <person name="Moran D.A.P."/>
            <person name="Shinohara A."/>
            <person name="Yoshida Y."/>
            <person name="Fujiwara M."/>
            <person name="Mori M."/>
            <person name="Tomita M."/>
            <person name="Arakawa K."/>
        </authorList>
    </citation>
    <scope>NUCLEOTIDE SEQUENCE [LARGE SCALE GENOMIC DNA]</scope>
</reference>
<evidence type="ECO:0000313" key="3">
    <source>
        <dbReference type="Proteomes" id="UP000499080"/>
    </source>
</evidence>
<organism evidence="2 3">
    <name type="scientific">Araneus ventricosus</name>
    <name type="common">Orbweaver spider</name>
    <name type="synonym">Epeira ventricosa</name>
    <dbReference type="NCBI Taxonomy" id="182803"/>
    <lineage>
        <taxon>Eukaryota</taxon>
        <taxon>Metazoa</taxon>
        <taxon>Ecdysozoa</taxon>
        <taxon>Arthropoda</taxon>
        <taxon>Chelicerata</taxon>
        <taxon>Arachnida</taxon>
        <taxon>Araneae</taxon>
        <taxon>Araneomorphae</taxon>
        <taxon>Entelegynae</taxon>
        <taxon>Araneoidea</taxon>
        <taxon>Araneidae</taxon>
        <taxon>Araneus</taxon>
    </lineage>
</organism>